<sequence length="468" mass="51102">MRNLLFSKYGARLAIYKTKKFLGNIFSSKGGSGKKSRLFSVLAVFVIAGLIFSLSVYGFNLRGEAGDKTKISASTGDVILEFLQIAPTGYEPLLSTIFRNYGEFDYNGTHYKMKSDYVFIGDFNANPALYNINSYDGLVLGFANTNNGQDLTASSLAVVSSFIDSGKPVIFGHDTVNYTDNGGWGGGCSPNLTYFPQLRDKIGITNNGWKWCQFPFQSPITTTWSSNFSPKINKSSDQILNTPYDMSSNYNGSLQTLATHTLGEVYVDANDVPAPAYPDLKHYFCNDDAQAGTYTTYRNCYLTINGRFGQAQLGNTQGIPTDAEQKLYVNLLFNAYINSNPPTPPVIGATNYENTYNYNYKGISIHTKAQNINGSTEYLNTATVKRGSGHKVRFTLTVNNADVAKPVDVRFTLPATFSYSNMISPAITPKAGSCAGVNMPAGGTDVMYWCGFNAPVGDSTIIFEVNAP</sequence>
<accession>A0A7C4M4Y1</accession>
<keyword evidence="1" id="KW-0812">Transmembrane</keyword>
<evidence type="ECO:0000256" key="1">
    <source>
        <dbReference type="SAM" id="Phobius"/>
    </source>
</evidence>
<name>A0A7C4M4Y1_UNCC3</name>
<reference evidence="2" key="1">
    <citation type="journal article" date="2020" name="mSystems">
        <title>Genome- and Community-Level Interaction Insights into Carbon Utilization and Element Cycling Functions of Hydrothermarchaeota in Hydrothermal Sediment.</title>
        <authorList>
            <person name="Zhou Z."/>
            <person name="Liu Y."/>
            <person name="Xu W."/>
            <person name="Pan J."/>
            <person name="Luo Z.H."/>
            <person name="Li M."/>
        </authorList>
    </citation>
    <scope>NUCLEOTIDE SEQUENCE [LARGE SCALE GENOMIC DNA]</scope>
    <source>
        <strain evidence="2">SpSt-579</strain>
    </source>
</reference>
<evidence type="ECO:0000313" key="2">
    <source>
        <dbReference type="EMBL" id="HGT70646.1"/>
    </source>
</evidence>
<proteinExistence type="predicted"/>
<organism evidence="2">
    <name type="scientific">candidate division CPR3 bacterium</name>
    <dbReference type="NCBI Taxonomy" id="2268181"/>
    <lineage>
        <taxon>Bacteria</taxon>
        <taxon>Bacteria division CPR3</taxon>
    </lineage>
</organism>
<keyword evidence="1" id="KW-0472">Membrane</keyword>
<gene>
    <name evidence="2" type="ORF">ENT43_00110</name>
</gene>
<dbReference type="EMBL" id="DSYQ01000001">
    <property type="protein sequence ID" value="HGT70646.1"/>
    <property type="molecule type" value="Genomic_DNA"/>
</dbReference>
<protein>
    <submittedName>
        <fullName evidence="2">DUF5057 domain-containing protein</fullName>
    </submittedName>
</protein>
<dbReference type="AlphaFoldDB" id="A0A7C4M4Y1"/>
<comment type="caution">
    <text evidence="2">The sequence shown here is derived from an EMBL/GenBank/DDBJ whole genome shotgun (WGS) entry which is preliminary data.</text>
</comment>
<keyword evidence="1" id="KW-1133">Transmembrane helix</keyword>
<feature type="transmembrane region" description="Helical" evidence="1">
    <location>
        <begin position="38"/>
        <end position="59"/>
    </location>
</feature>